<dbReference type="Proteomes" id="UP001174909">
    <property type="component" value="Unassembled WGS sequence"/>
</dbReference>
<dbReference type="EMBL" id="CASHTH010001932">
    <property type="protein sequence ID" value="CAI8022050.1"/>
    <property type="molecule type" value="Genomic_DNA"/>
</dbReference>
<accession>A0AA35S270</accession>
<gene>
    <name evidence="2" type="ORF">GBAR_LOCUS12975</name>
</gene>
<evidence type="ECO:0000256" key="1">
    <source>
        <dbReference type="SAM" id="SignalP"/>
    </source>
</evidence>
<comment type="caution">
    <text evidence="2">The sequence shown here is derived from an EMBL/GenBank/DDBJ whole genome shotgun (WGS) entry which is preliminary data.</text>
</comment>
<sequence>MQALVLLIAVASLLPPITSQTCKLLEQSLDPLQKGPDDVTVRRVELNGTDNASCLNANREQDSPPCRTIEFALQPTLNVENRSVTENLTIYVGAGDLQACQRACYRHN</sequence>
<feature type="chain" id="PRO_5041343721" evidence="1">
    <location>
        <begin position="20"/>
        <end position="108"/>
    </location>
</feature>
<protein>
    <submittedName>
        <fullName evidence="2">Uncharacterized protein</fullName>
    </submittedName>
</protein>
<feature type="signal peptide" evidence="1">
    <location>
        <begin position="1"/>
        <end position="19"/>
    </location>
</feature>
<evidence type="ECO:0000313" key="3">
    <source>
        <dbReference type="Proteomes" id="UP001174909"/>
    </source>
</evidence>
<organism evidence="2 3">
    <name type="scientific">Geodia barretti</name>
    <name type="common">Barrett's horny sponge</name>
    <dbReference type="NCBI Taxonomy" id="519541"/>
    <lineage>
        <taxon>Eukaryota</taxon>
        <taxon>Metazoa</taxon>
        <taxon>Porifera</taxon>
        <taxon>Demospongiae</taxon>
        <taxon>Heteroscleromorpha</taxon>
        <taxon>Tetractinellida</taxon>
        <taxon>Astrophorina</taxon>
        <taxon>Geodiidae</taxon>
        <taxon>Geodia</taxon>
    </lineage>
</organism>
<proteinExistence type="predicted"/>
<keyword evidence="1" id="KW-0732">Signal</keyword>
<dbReference type="AlphaFoldDB" id="A0AA35S270"/>
<reference evidence="2" key="1">
    <citation type="submission" date="2023-03" db="EMBL/GenBank/DDBJ databases">
        <authorList>
            <person name="Steffen K."/>
            <person name="Cardenas P."/>
        </authorList>
    </citation>
    <scope>NUCLEOTIDE SEQUENCE</scope>
</reference>
<keyword evidence="3" id="KW-1185">Reference proteome</keyword>
<evidence type="ECO:0000313" key="2">
    <source>
        <dbReference type="EMBL" id="CAI8022050.1"/>
    </source>
</evidence>
<name>A0AA35S270_GEOBA</name>